<dbReference type="EMBL" id="JANJYJ010000001">
    <property type="protein sequence ID" value="KAK3229007.1"/>
    <property type="molecule type" value="Genomic_DNA"/>
</dbReference>
<dbReference type="GO" id="GO:0045944">
    <property type="term" value="P:positive regulation of transcription by RNA polymerase II"/>
    <property type="evidence" value="ECO:0007669"/>
    <property type="project" value="InterPro"/>
</dbReference>
<evidence type="ECO:0000256" key="5">
    <source>
        <dbReference type="ARBA" id="ARBA00023242"/>
    </source>
</evidence>
<dbReference type="PRINTS" id="PR00404">
    <property type="entry name" value="MADSDOMAIN"/>
</dbReference>
<dbReference type="InterPro" id="IPR036879">
    <property type="entry name" value="TF_MADSbox_sf"/>
</dbReference>
<proteinExistence type="predicted"/>
<dbReference type="InterPro" id="IPR002100">
    <property type="entry name" value="TF_MADSbox"/>
</dbReference>
<evidence type="ECO:0000313" key="7">
    <source>
        <dbReference type="EMBL" id="KAK3229007.1"/>
    </source>
</evidence>
<accession>A0AAE0B396</accession>
<keyword evidence="8" id="KW-1185">Reference proteome</keyword>
<evidence type="ECO:0000256" key="2">
    <source>
        <dbReference type="ARBA" id="ARBA00023015"/>
    </source>
</evidence>
<dbReference type="AlphaFoldDB" id="A0AAE0B396"/>
<dbReference type="Pfam" id="PF00319">
    <property type="entry name" value="SRF-TF"/>
    <property type="match status" value="1"/>
</dbReference>
<feature type="domain" description="MADS-box" evidence="6">
    <location>
        <begin position="15"/>
        <end position="62"/>
    </location>
</feature>
<dbReference type="PROSITE" id="PS50066">
    <property type="entry name" value="MADS_BOX_2"/>
    <property type="match status" value="1"/>
</dbReference>
<keyword evidence="3" id="KW-0238">DNA-binding</keyword>
<reference evidence="7" key="1">
    <citation type="journal article" date="2023" name="Plant J.">
        <title>Genome sequences and population genomics provide insights into the demographic history, inbreeding, and mutation load of two 'living fossil' tree species of Dipteronia.</title>
        <authorList>
            <person name="Feng Y."/>
            <person name="Comes H.P."/>
            <person name="Chen J."/>
            <person name="Zhu S."/>
            <person name="Lu R."/>
            <person name="Zhang X."/>
            <person name="Li P."/>
            <person name="Qiu J."/>
            <person name="Olsen K.M."/>
            <person name="Qiu Y."/>
        </authorList>
    </citation>
    <scope>NUCLEOTIDE SEQUENCE</scope>
    <source>
        <strain evidence="7">NBL</strain>
    </source>
</reference>
<dbReference type="Gene3D" id="3.40.1810.10">
    <property type="entry name" value="Transcription factor, MADS-box"/>
    <property type="match status" value="1"/>
</dbReference>
<evidence type="ECO:0000256" key="3">
    <source>
        <dbReference type="ARBA" id="ARBA00023125"/>
    </source>
</evidence>
<dbReference type="GO" id="GO:0000987">
    <property type="term" value="F:cis-regulatory region sequence-specific DNA binding"/>
    <property type="evidence" value="ECO:0007669"/>
    <property type="project" value="InterPro"/>
</dbReference>
<dbReference type="GO" id="GO:0005634">
    <property type="term" value="C:nucleus"/>
    <property type="evidence" value="ECO:0007669"/>
    <property type="project" value="UniProtKB-SubCell"/>
</dbReference>
<protein>
    <recommendedName>
        <fullName evidence="6">MADS-box domain-containing protein</fullName>
    </recommendedName>
</protein>
<dbReference type="Proteomes" id="UP001281410">
    <property type="component" value="Unassembled WGS sequence"/>
</dbReference>
<evidence type="ECO:0000256" key="4">
    <source>
        <dbReference type="ARBA" id="ARBA00023163"/>
    </source>
</evidence>
<gene>
    <name evidence="7" type="ORF">Dsin_000888</name>
</gene>
<evidence type="ECO:0000256" key="1">
    <source>
        <dbReference type="ARBA" id="ARBA00004123"/>
    </source>
</evidence>
<comment type="caution">
    <text evidence="7">The sequence shown here is derived from an EMBL/GenBank/DDBJ whole genome shotgun (WGS) entry which is preliminary data.</text>
</comment>
<dbReference type="CDD" id="cd00266">
    <property type="entry name" value="MADS_SRF_like"/>
    <property type="match status" value="1"/>
</dbReference>
<dbReference type="GO" id="GO:0000981">
    <property type="term" value="F:DNA-binding transcription factor activity, RNA polymerase II-specific"/>
    <property type="evidence" value="ECO:0007669"/>
    <property type="project" value="InterPro"/>
</dbReference>
<dbReference type="GO" id="GO:0046983">
    <property type="term" value="F:protein dimerization activity"/>
    <property type="evidence" value="ECO:0007669"/>
    <property type="project" value="InterPro"/>
</dbReference>
<name>A0AAE0B396_9ROSI</name>
<evidence type="ECO:0000313" key="8">
    <source>
        <dbReference type="Proteomes" id="UP001281410"/>
    </source>
</evidence>
<keyword evidence="5" id="KW-0539">Nucleus</keyword>
<dbReference type="InterPro" id="IPR033897">
    <property type="entry name" value="SRF-like_MADS-box"/>
</dbReference>
<organism evidence="7 8">
    <name type="scientific">Dipteronia sinensis</name>
    <dbReference type="NCBI Taxonomy" id="43782"/>
    <lineage>
        <taxon>Eukaryota</taxon>
        <taxon>Viridiplantae</taxon>
        <taxon>Streptophyta</taxon>
        <taxon>Embryophyta</taxon>
        <taxon>Tracheophyta</taxon>
        <taxon>Spermatophyta</taxon>
        <taxon>Magnoliopsida</taxon>
        <taxon>eudicotyledons</taxon>
        <taxon>Gunneridae</taxon>
        <taxon>Pentapetalae</taxon>
        <taxon>rosids</taxon>
        <taxon>malvids</taxon>
        <taxon>Sapindales</taxon>
        <taxon>Sapindaceae</taxon>
        <taxon>Hippocastanoideae</taxon>
        <taxon>Acereae</taxon>
        <taxon>Dipteronia</taxon>
    </lineage>
</organism>
<dbReference type="SUPFAM" id="SSF55455">
    <property type="entry name" value="SRF-like"/>
    <property type="match status" value="1"/>
</dbReference>
<comment type="subcellular location">
    <subcellularLocation>
        <location evidence="1">Nucleus</location>
    </subcellularLocation>
</comment>
<keyword evidence="4" id="KW-0804">Transcription</keyword>
<sequence>MMSFMISAHDLYVAMARKKVKLCYIADDYERKVTFKKRKKGFLKTVSELSNLYGIDVCAIVYIPYNNQPDVWPSHHGVQRIVSN</sequence>
<evidence type="ECO:0000259" key="6">
    <source>
        <dbReference type="PROSITE" id="PS50066"/>
    </source>
</evidence>
<dbReference type="SMART" id="SM00432">
    <property type="entry name" value="MADS"/>
    <property type="match status" value="1"/>
</dbReference>
<keyword evidence="2" id="KW-0805">Transcription regulation</keyword>